<dbReference type="Proteomes" id="UP000054921">
    <property type="component" value="Unassembled WGS sequence"/>
</dbReference>
<dbReference type="SUPFAM" id="SSF51182">
    <property type="entry name" value="RmlC-like cupins"/>
    <property type="match status" value="1"/>
</dbReference>
<dbReference type="Gene3D" id="2.60.120.10">
    <property type="entry name" value="Jelly Rolls"/>
    <property type="match status" value="1"/>
</dbReference>
<dbReference type="PANTHER" id="PTHR35848">
    <property type="entry name" value="OXALATE-BINDING PROTEIN"/>
    <property type="match status" value="1"/>
</dbReference>
<proteinExistence type="predicted"/>
<dbReference type="PANTHER" id="PTHR35848:SF6">
    <property type="entry name" value="CUPIN TYPE-2 DOMAIN-CONTAINING PROTEIN"/>
    <property type="match status" value="1"/>
</dbReference>
<evidence type="ECO:0000313" key="4">
    <source>
        <dbReference type="Proteomes" id="UP000054921"/>
    </source>
</evidence>
<reference evidence="3 4" key="1">
    <citation type="submission" date="2015-11" db="EMBL/GenBank/DDBJ databases">
        <title>Genomic analysis of 38 Legionella species identifies large and diverse effector repertoires.</title>
        <authorList>
            <person name="Burstein D."/>
            <person name="Amaro F."/>
            <person name="Zusman T."/>
            <person name="Lifshitz Z."/>
            <person name="Cohen O."/>
            <person name="Gilbert J.A."/>
            <person name="Pupko T."/>
            <person name="Shuman H.A."/>
            <person name="Segal G."/>
        </authorList>
    </citation>
    <scope>NUCLEOTIDE SEQUENCE [LARGE SCALE GENOMIC DNA]</scope>
    <source>
        <strain evidence="3 4">ORW</strain>
    </source>
</reference>
<feature type="domain" description="Cupin type-2" evidence="2">
    <location>
        <begin position="48"/>
        <end position="115"/>
    </location>
</feature>
<dbReference type="InterPro" id="IPR014710">
    <property type="entry name" value="RmlC-like_jellyroll"/>
</dbReference>
<evidence type="ECO:0000313" key="3">
    <source>
        <dbReference type="EMBL" id="KTC80563.1"/>
    </source>
</evidence>
<accession>A0A0W0SAS1</accession>
<dbReference type="Pfam" id="PF07883">
    <property type="entry name" value="Cupin_2"/>
    <property type="match status" value="1"/>
</dbReference>
<sequence length="116" mass="13135">MPCLLESGVVTNPRLFFSASEYLAPGIVVNPVDFVTNQACPPLQVTYFQVLPHCETPIDCHQEEEIWIVLNGSGILTYEGDVYGVNAEDIFYFASFKSHQIRNHSQQPLHICSVYW</sequence>
<dbReference type="EMBL" id="LNXW01000013">
    <property type="protein sequence ID" value="KTC80563.1"/>
    <property type="molecule type" value="Genomic_DNA"/>
</dbReference>
<keyword evidence="1" id="KW-0479">Metal-binding</keyword>
<dbReference type="STRING" id="28084.Lche_2583"/>
<evidence type="ECO:0000256" key="1">
    <source>
        <dbReference type="ARBA" id="ARBA00022723"/>
    </source>
</evidence>
<dbReference type="InterPro" id="IPR013096">
    <property type="entry name" value="Cupin_2"/>
</dbReference>
<dbReference type="PATRIC" id="fig|28084.5.peg.2793"/>
<protein>
    <submittedName>
        <fullName evidence="3">Cupin domain protein</fullName>
    </submittedName>
</protein>
<dbReference type="RefSeq" id="WP_058388040.1">
    <property type="nucleotide sequence ID" value="NZ_LNXW01000013.1"/>
</dbReference>
<dbReference type="GO" id="GO:0046872">
    <property type="term" value="F:metal ion binding"/>
    <property type="evidence" value="ECO:0007669"/>
    <property type="project" value="UniProtKB-KW"/>
</dbReference>
<dbReference type="InterPro" id="IPR011051">
    <property type="entry name" value="RmlC_Cupin_sf"/>
</dbReference>
<name>A0A0W0SAS1_9GAMM</name>
<dbReference type="OrthoDB" id="9004158at2"/>
<evidence type="ECO:0000259" key="2">
    <source>
        <dbReference type="Pfam" id="PF07883"/>
    </source>
</evidence>
<dbReference type="AlphaFoldDB" id="A0A0W0SAS1"/>
<comment type="caution">
    <text evidence="3">The sequence shown here is derived from an EMBL/GenBank/DDBJ whole genome shotgun (WGS) entry which is preliminary data.</text>
</comment>
<dbReference type="InterPro" id="IPR051610">
    <property type="entry name" value="GPI/OXD"/>
</dbReference>
<gene>
    <name evidence="3" type="ORF">Lche_2583</name>
</gene>
<organism evidence="3 4">
    <name type="scientific">Legionella cherrii</name>
    <dbReference type="NCBI Taxonomy" id="28084"/>
    <lineage>
        <taxon>Bacteria</taxon>
        <taxon>Pseudomonadati</taxon>
        <taxon>Pseudomonadota</taxon>
        <taxon>Gammaproteobacteria</taxon>
        <taxon>Legionellales</taxon>
        <taxon>Legionellaceae</taxon>
        <taxon>Legionella</taxon>
    </lineage>
</organism>